<evidence type="ECO:0000313" key="11">
    <source>
        <dbReference type="Proteomes" id="UP000054886"/>
    </source>
</evidence>
<comment type="similarity">
    <text evidence="2">Belongs to the amino acid/polyamine transporter 2 family.</text>
</comment>
<accession>A0A0W0EJQ2</accession>
<evidence type="ECO:0000259" key="9">
    <source>
        <dbReference type="Pfam" id="PF01490"/>
    </source>
</evidence>
<keyword evidence="3" id="KW-0926">Vacuole</keyword>
<feature type="region of interest" description="Disordered" evidence="7">
    <location>
        <begin position="226"/>
        <end position="254"/>
    </location>
</feature>
<dbReference type="Proteomes" id="UP000054886">
    <property type="component" value="Unassembled WGS sequence"/>
</dbReference>
<proteinExistence type="inferred from homology"/>
<feature type="domain" description="Amino acid transporter transmembrane" evidence="9">
    <location>
        <begin position="315"/>
        <end position="729"/>
    </location>
</feature>
<comment type="caution">
    <text evidence="10">The sequence shown here is derived from an EMBL/GenBank/DDBJ whole genome shotgun (WGS) entry which is preliminary data.</text>
</comment>
<evidence type="ECO:0000256" key="3">
    <source>
        <dbReference type="ARBA" id="ARBA00022554"/>
    </source>
</evidence>
<evidence type="ECO:0000256" key="6">
    <source>
        <dbReference type="ARBA" id="ARBA00023136"/>
    </source>
</evidence>
<dbReference type="PANTHER" id="PTHR22950">
    <property type="entry name" value="AMINO ACID TRANSPORTER"/>
    <property type="match status" value="1"/>
</dbReference>
<feature type="transmembrane region" description="Helical" evidence="8">
    <location>
        <begin position="503"/>
        <end position="523"/>
    </location>
</feature>
<feature type="compositionally biased region" description="Basic and acidic residues" evidence="7">
    <location>
        <begin position="21"/>
        <end position="32"/>
    </location>
</feature>
<feature type="transmembrane region" description="Helical" evidence="8">
    <location>
        <begin position="347"/>
        <end position="367"/>
    </location>
</feature>
<name>A0A0W0EJQ2_CANGB</name>
<dbReference type="Pfam" id="PF01490">
    <property type="entry name" value="Aa_trans"/>
    <property type="match status" value="1"/>
</dbReference>
<feature type="transmembrane region" description="Helical" evidence="8">
    <location>
        <begin position="707"/>
        <end position="726"/>
    </location>
</feature>
<keyword evidence="4 8" id="KW-0812">Transmembrane</keyword>
<sequence>MGSSEEHKGLLHPEYTTVGPREIRQSQRRDNDSTSNYSGSFRRGSMSMALTPTAAKNINIPVSSSMDNRHVMVDIGSPDFKTLHPQKEKQIVNSLRKNYLNTYMTGSISSSYTERRRPSSVSQAGRLGNVNTGPSVRPKDDSELRTGTPDLSYDPNLSTAGGDITRDIYKVATKAMPTPVKRMQSTDDVMSVASSQRRQSTASSLNVPGGFRREFIVTKKRKEKLLNKSNDNVDSSTTPNNSSPSINEALTDDEEDDKMPFLTKNFLEFLYMYGHFAGESFEDDFYSVDGMPYALDESSHLLSQTTKAKGPPKGTTSTRKVFFLLLKSFIGTGVLFLPNAFNNGGLFFSIFMLAFFGLYSYLCYYLLISSKIAAQVRSFGGIGLKLYGPTMKYLILFSLVITQLGFSSVYVIFTARNLKAIGEHVFKLPNVSITFLMISQLLLFIPLSFVRKISKLSLPSLFANVFILVGLVIVVFFSMKHLFYDLSGSPADGVIFGINNSRWTLFIGTAIFSFEGIGLVIPVQDSMRKPEKFPLVLGLVIICTTVVFITVATIGYLAYGSEVDTVILLNLPQKNILVSLIQLLYSIAIMLSTPLQMFPAIRIIESGLFKQYDRWVNRSDREEHATEHNTSSGKSSWKVKWMKNAVRSSIVILVVAIACVGADNLDKFLSIIGSFACIPLVYMYPPMLHLKSTSLPRSNGKIMSRRVIIDIVLIIFGGISMVYTSYQSIFVTD</sequence>
<dbReference type="VEuPathDB" id="FungiDB:GWK60_G06369"/>
<organism evidence="10 11">
    <name type="scientific">Candida glabrata</name>
    <name type="common">Yeast</name>
    <name type="synonym">Torulopsis glabrata</name>
    <dbReference type="NCBI Taxonomy" id="5478"/>
    <lineage>
        <taxon>Eukaryota</taxon>
        <taxon>Fungi</taxon>
        <taxon>Dikarya</taxon>
        <taxon>Ascomycota</taxon>
        <taxon>Saccharomycotina</taxon>
        <taxon>Saccharomycetes</taxon>
        <taxon>Saccharomycetales</taxon>
        <taxon>Saccharomycetaceae</taxon>
        <taxon>Nakaseomyces</taxon>
    </lineage>
</organism>
<evidence type="ECO:0000256" key="2">
    <source>
        <dbReference type="ARBA" id="ARBA00008066"/>
    </source>
</evidence>
<comment type="subcellular location">
    <subcellularLocation>
        <location evidence="1">Vacuole membrane</location>
        <topology evidence="1">Multi-pass membrane protein</topology>
    </subcellularLocation>
</comment>
<dbReference type="VEuPathDB" id="FungiDB:B1J91_G06622g"/>
<dbReference type="EMBL" id="LLZZ01000108">
    <property type="protein sequence ID" value="KTB07190.1"/>
    <property type="molecule type" value="Genomic_DNA"/>
</dbReference>
<evidence type="ECO:0000256" key="7">
    <source>
        <dbReference type="SAM" id="MobiDB-lite"/>
    </source>
</evidence>
<feature type="region of interest" description="Disordered" evidence="7">
    <location>
        <begin position="109"/>
        <end position="159"/>
    </location>
</feature>
<evidence type="ECO:0000256" key="1">
    <source>
        <dbReference type="ARBA" id="ARBA00004128"/>
    </source>
</evidence>
<dbReference type="AlphaFoldDB" id="A0A0W0EJQ2"/>
<feature type="compositionally biased region" description="Low complexity" evidence="7">
    <location>
        <begin position="191"/>
        <end position="204"/>
    </location>
</feature>
<feature type="compositionally biased region" description="Polar residues" evidence="7">
    <location>
        <begin position="119"/>
        <end position="134"/>
    </location>
</feature>
<feature type="transmembrane region" description="Helical" evidence="8">
    <location>
        <begin position="462"/>
        <end position="483"/>
    </location>
</feature>
<feature type="compositionally biased region" description="Basic and acidic residues" evidence="7">
    <location>
        <begin position="1"/>
        <end position="11"/>
    </location>
</feature>
<feature type="compositionally biased region" description="Low complexity" evidence="7">
    <location>
        <begin position="229"/>
        <end position="245"/>
    </location>
</feature>
<evidence type="ECO:0000256" key="4">
    <source>
        <dbReference type="ARBA" id="ARBA00022692"/>
    </source>
</evidence>
<reference evidence="10 11" key="1">
    <citation type="submission" date="2015-10" db="EMBL/GenBank/DDBJ databases">
        <title>Draft genomes sequences of Candida glabrata isolates 1A, 1B, 2A, 2B, 3A and 3B.</title>
        <authorList>
            <person name="Haavelsrud O.E."/>
            <person name="Gaustad P."/>
        </authorList>
    </citation>
    <scope>NUCLEOTIDE SEQUENCE [LARGE SCALE GENOMIC DNA]</scope>
    <source>
        <strain evidence="10">910700640</strain>
    </source>
</reference>
<keyword evidence="6 8" id="KW-0472">Membrane</keyword>
<evidence type="ECO:0000256" key="8">
    <source>
        <dbReference type="SAM" id="Phobius"/>
    </source>
</evidence>
<dbReference type="VEuPathDB" id="FungiDB:CAGL0G06622g"/>
<feature type="transmembrane region" description="Helical" evidence="8">
    <location>
        <begin position="433"/>
        <end position="450"/>
    </location>
</feature>
<evidence type="ECO:0000256" key="5">
    <source>
        <dbReference type="ARBA" id="ARBA00022989"/>
    </source>
</evidence>
<feature type="region of interest" description="Disordered" evidence="7">
    <location>
        <begin position="179"/>
        <end position="207"/>
    </location>
</feature>
<dbReference type="VEuPathDB" id="FungiDB:GVI51_G06435"/>
<feature type="transmembrane region" description="Helical" evidence="8">
    <location>
        <begin position="535"/>
        <end position="559"/>
    </location>
</feature>
<evidence type="ECO:0000313" key="10">
    <source>
        <dbReference type="EMBL" id="KTB07190.1"/>
    </source>
</evidence>
<gene>
    <name evidence="10" type="ORF">AO440_001758</name>
</gene>
<dbReference type="GO" id="GO:0005774">
    <property type="term" value="C:vacuolar membrane"/>
    <property type="evidence" value="ECO:0007669"/>
    <property type="project" value="UniProtKB-SubCell"/>
</dbReference>
<dbReference type="PANTHER" id="PTHR22950:SF666">
    <property type="entry name" value="VACUOLAR AMINO ACID TRANSPORTER 4"/>
    <property type="match status" value="1"/>
</dbReference>
<feature type="transmembrane region" description="Helical" evidence="8">
    <location>
        <begin position="393"/>
        <end position="413"/>
    </location>
</feature>
<feature type="transmembrane region" description="Helical" evidence="8">
    <location>
        <begin position="644"/>
        <end position="662"/>
    </location>
</feature>
<protein>
    <submittedName>
        <fullName evidence="10">Vacuolar amino acid transporter 4</fullName>
    </submittedName>
</protein>
<feature type="transmembrane region" description="Helical" evidence="8">
    <location>
        <begin position="668"/>
        <end position="686"/>
    </location>
</feature>
<dbReference type="VEuPathDB" id="FungiDB:GW608_G06369"/>
<keyword evidence="5 8" id="KW-1133">Transmembrane helix</keyword>
<dbReference type="InterPro" id="IPR013057">
    <property type="entry name" value="AA_transpt_TM"/>
</dbReference>
<feature type="transmembrane region" description="Helical" evidence="8">
    <location>
        <begin position="579"/>
        <end position="601"/>
    </location>
</feature>
<feature type="transmembrane region" description="Helical" evidence="8">
    <location>
        <begin position="321"/>
        <end position="341"/>
    </location>
</feature>
<feature type="region of interest" description="Disordered" evidence="7">
    <location>
        <begin position="1"/>
        <end position="45"/>
    </location>
</feature>
<dbReference type="GO" id="GO:0005302">
    <property type="term" value="F:L-tyrosine transmembrane transporter activity"/>
    <property type="evidence" value="ECO:0007669"/>
    <property type="project" value="TreeGrafter"/>
</dbReference>